<dbReference type="KEGG" id="ehx:EMIHUDRAFT_460522"/>
<name>A0A0D3KMX2_EMIH1</name>
<evidence type="ECO:0000313" key="1">
    <source>
        <dbReference type="EnsemblProtists" id="EOD37107"/>
    </source>
</evidence>
<reference evidence="2" key="1">
    <citation type="journal article" date="2013" name="Nature">
        <title>Pan genome of the phytoplankton Emiliania underpins its global distribution.</title>
        <authorList>
            <person name="Read B.A."/>
            <person name="Kegel J."/>
            <person name="Klute M.J."/>
            <person name="Kuo A."/>
            <person name="Lefebvre S.C."/>
            <person name="Maumus F."/>
            <person name="Mayer C."/>
            <person name="Miller J."/>
            <person name="Monier A."/>
            <person name="Salamov A."/>
            <person name="Young J."/>
            <person name="Aguilar M."/>
            <person name="Claverie J.M."/>
            <person name="Frickenhaus S."/>
            <person name="Gonzalez K."/>
            <person name="Herman E.K."/>
            <person name="Lin Y.C."/>
            <person name="Napier J."/>
            <person name="Ogata H."/>
            <person name="Sarno A.F."/>
            <person name="Shmutz J."/>
            <person name="Schroeder D."/>
            <person name="de Vargas C."/>
            <person name="Verret F."/>
            <person name="von Dassow P."/>
            <person name="Valentin K."/>
            <person name="Van de Peer Y."/>
            <person name="Wheeler G."/>
            <person name="Dacks J.B."/>
            <person name="Delwiche C.F."/>
            <person name="Dyhrman S.T."/>
            <person name="Glockner G."/>
            <person name="John U."/>
            <person name="Richards T."/>
            <person name="Worden A.Z."/>
            <person name="Zhang X."/>
            <person name="Grigoriev I.V."/>
            <person name="Allen A.E."/>
            <person name="Bidle K."/>
            <person name="Borodovsky M."/>
            <person name="Bowler C."/>
            <person name="Brownlee C."/>
            <person name="Cock J.M."/>
            <person name="Elias M."/>
            <person name="Gladyshev V.N."/>
            <person name="Groth M."/>
            <person name="Guda C."/>
            <person name="Hadaegh A."/>
            <person name="Iglesias-Rodriguez M.D."/>
            <person name="Jenkins J."/>
            <person name="Jones B.M."/>
            <person name="Lawson T."/>
            <person name="Leese F."/>
            <person name="Lindquist E."/>
            <person name="Lobanov A."/>
            <person name="Lomsadze A."/>
            <person name="Malik S.B."/>
            <person name="Marsh M.E."/>
            <person name="Mackinder L."/>
            <person name="Mock T."/>
            <person name="Mueller-Roeber B."/>
            <person name="Pagarete A."/>
            <person name="Parker M."/>
            <person name="Probert I."/>
            <person name="Quesneville H."/>
            <person name="Raines C."/>
            <person name="Rensing S.A."/>
            <person name="Riano-Pachon D.M."/>
            <person name="Richier S."/>
            <person name="Rokitta S."/>
            <person name="Shiraiwa Y."/>
            <person name="Soanes D.M."/>
            <person name="van der Giezen M."/>
            <person name="Wahlund T.M."/>
            <person name="Williams B."/>
            <person name="Wilson W."/>
            <person name="Wolfe G."/>
            <person name="Wurch L.L."/>
        </authorList>
    </citation>
    <scope>NUCLEOTIDE SEQUENCE</scope>
</reference>
<sequence>MVRRVAHPAHAILDASGRAIRTYTIQPDVAFAGGVPIVSEALLRLDGPFAAGLAATWHNNKEAESAVLAQTQAVCALIRAPDQPDKLRLLQELLGQCAWDPTGRDDSSITPIHETLKTATMPVQEKIDFLGVLAAADDYFLEHVAADTLANILYNRHLRGKIIGEPSLETVLNEKILLGFAPDLKPPPISGSGPLADVRQYDLFGDSDDDEHKPNPGLDSLIVIFHVFVHLAFVS</sequence>
<keyword evidence="2" id="KW-1185">Reference proteome</keyword>
<dbReference type="GeneID" id="17282377"/>
<dbReference type="Proteomes" id="UP000013827">
    <property type="component" value="Unassembled WGS sequence"/>
</dbReference>
<accession>A0A0D3KMX2</accession>
<organism evidence="1 2">
    <name type="scientific">Emiliania huxleyi (strain CCMP1516)</name>
    <dbReference type="NCBI Taxonomy" id="280463"/>
    <lineage>
        <taxon>Eukaryota</taxon>
        <taxon>Haptista</taxon>
        <taxon>Haptophyta</taxon>
        <taxon>Prymnesiophyceae</taxon>
        <taxon>Isochrysidales</taxon>
        <taxon>Noelaerhabdaceae</taxon>
        <taxon>Emiliania</taxon>
    </lineage>
</organism>
<protein>
    <submittedName>
        <fullName evidence="1">Uncharacterized protein</fullName>
    </submittedName>
</protein>
<proteinExistence type="predicted"/>
<dbReference type="EnsemblProtists" id="EOD37107">
    <property type="protein sequence ID" value="EOD37107"/>
    <property type="gene ID" value="EMIHUDRAFT_460522"/>
</dbReference>
<dbReference type="AlphaFoldDB" id="A0A0D3KMX2"/>
<dbReference type="RefSeq" id="XP_005789536.1">
    <property type="nucleotide sequence ID" value="XM_005789479.1"/>
</dbReference>
<evidence type="ECO:0000313" key="2">
    <source>
        <dbReference type="Proteomes" id="UP000013827"/>
    </source>
</evidence>
<dbReference type="HOGENOM" id="CLU_1182059_0_0_1"/>
<dbReference type="PaxDb" id="2903-EOD37107"/>
<reference evidence="1" key="2">
    <citation type="submission" date="2024-10" db="UniProtKB">
        <authorList>
            <consortium name="EnsemblProtists"/>
        </authorList>
    </citation>
    <scope>IDENTIFICATION</scope>
</reference>